<reference evidence="2 4" key="1">
    <citation type="submission" date="2016-06" db="EMBL/GenBank/DDBJ databases">
        <authorList>
            <person name="Kjaerup R.B."/>
            <person name="Dalgaard T.S."/>
            <person name="Juul-Madsen H.R."/>
        </authorList>
    </citation>
    <scope>NUCLEOTIDE SEQUENCE [LARGE SCALE GENOMIC DNA]</scope>
    <source>
        <strain evidence="2">Orrdi1</strain>
    </source>
</reference>
<gene>
    <name evidence="2" type="ORF">ODI_01602</name>
    <name evidence="3" type="ORF">ODI_R1812</name>
</gene>
<feature type="chain" id="PRO_5015062538" evidence="1">
    <location>
        <begin position="20"/>
        <end position="136"/>
    </location>
</feature>
<dbReference type="RefSeq" id="WP_067752947.1">
    <property type="nucleotide sequence ID" value="NZ_LT907988.1"/>
</dbReference>
<dbReference type="Proteomes" id="UP000078558">
    <property type="component" value="Chromosome I"/>
</dbReference>
<dbReference type="KEGG" id="odi:ODI_R1812"/>
<protein>
    <submittedName>
        <fullName evidence="2">Uncharacterized protein</fullName>
    </submittedName>
</protein>
<dbReference type="EMBL" id="LT907988">
    <property type="protein sequence ID" value="SOE49050.1"/>
    <property type="molecule type" value="Genomic_DNA"/>
</dbReference>
<dbReference type="EMBL" id="FLRC01000016">
    <property type="protein sequence ID" value="SBT25287.1"/>
    <property type="molecule type" value="Genomic_DNA"/>
</dbReference>
<evidence type="ECO:0000256" key="1">
    <source>
        <dbReference type="SAM" id="SignalP"/>
    </source>
</evidence>
<name>A0A1C3K1M6_9BURK</name>
<keyword evidence="1" id="KW-0732">Signal</keyword>
<evidence type="ECO:0000313" key="3">
    <source>
        <dbReference type="EMBL" id="SOE49050.1"/>
    </source>
</evidence>
<sequence>MVALSGCLMAGLLPELAGAAPDTPGMEGPRRHFGQADSTAPVSLARYAEVRAQTCQPLMAPVVTLEERPAGGRLWVAQGTTVLQVRGCPPLKTPMSEVMYDAGAAAGFQDVGWRVQWQWPAPRVETVRGRVTATGR</sequence>
<evidence type="ECO:0000313" key="4">
    <source>
        <dbReference type="Proteomes" id="UP000078558"/>
    </source>
</evidence>
<keyword evidence="4" id="KW-1185">Reference proteome</keyword>
<accession>A0A1C3K1M6</accession>
<dbReference type="AlphaFoldDB" id="A0A1C3K1M6"/>
<feature type="signal peptide" evidence="1">
    <location>
        <begin position="1"/>
        <end position="19"/>
    </location>
</feature>
<organism evidence="2 4">
    <name type="scientific">Orrella dioscoreae</name>
    <dbReference type="NCBI Taxonomy" id="1851544"/>
    <lineage>
        <taxon>Bacteria</taxon>
        <taxon>Pseudomonadati</taxon>
        <taxon>Pseudomonadota</taxon>
        <taxon>Betaproteobacteria</taxon>
        <taxon>Burkholderiales</taxon>
        <taxon>Alcaligenaceae</taxon>
        <taxon>Orrella</taxon>
    </lineage>
</organism>
<reference evidence="3 4" key="2">
    <citation type="submission" date="2017-08" db="EMBL/GenBank/DDBJ databases">
        <authorList>
            <person name="de Groot N.N."/>
        </authorList>
    </citation>
    <scope>NUCLEOTIDE SEQUENCE [LARGE SCALE GENOMIC DNA]</scope>
    <source>
        <strain evidence="3">Orrdi1</strain>
    </source>
</reference>
<proteinExistence type="predicted"/>
<evidence type="ECO:0000313" key="2">
    <source>
        <dbReference type="EMBL" id="SBT25287.1"/>
    </source>
</evidence>